<evidence type="ECO:0000256" key="11">
    <source>
        <dbReference type="ARBA" id="ARBA00023201"/>
    </source>
</evidence>
<evidence type="ECO:0000256" key="7">
    <source>
        <dbReference type="ARBA" id="ARBA00022989"/>
    </source>
</evidence>
<feature type="transmembrane region" description="Helical" evidence="12">
    <location>
        <begin position="111"/>
        <end position="131"/>
    </location>
</feature>
<evidence type="ECO:0000256" key="1">
    <source>
        <dbReference type="ARBA" id="ARBA00004651"/>
    </source>
</evidence>
<feature type="transmembrane region" description="Helical" evidence="12">
    <location>
        <begin position="176"/>
        <end position="204"/>
    </location>
</feature>
<dbReference type="EMBL" id="FOXB01000015">
    <property type="protein sequence ID" value="SFP32803.1"/>
    <property type="molecule type" value="Genomic_DNA"/>
</dbReference>
<feature type="transmembrane region" description="Helical" evidence="12">
    <location>
        <begin position="287"/>
        <end position="304"/>
    </location>
</feature>
<feature type="transmembrane region" description="Helical" evidence="12">
    <location>
        <begin position="344"/>
        <end position="363"/>
    </location>
</feature>
<dbReference type="GO" id="GO:0051453">
    <property type="term" value="P:regulation of intracellular pH"/>
    <property type="evidence" value="ECO:0007669"/>
    <property type="project" value="TreeGrafter"/>
</dbReference>
<dbReference type="GO" id="GO:0005886">
    <property type="term" value="C:plasma membrane"/>
    <property type="evidence" value="ECO:0007669"/>
    <property type="project" value="UniProtKB-SubCell"/>
</dbReference>
<dbReference type="InterPro" id="IPR006153">
    <property type="entry name" value="Cation/H_exchanger_TM"/>
</dbReference>
<reference evidence="14 15" key="1">
    <citation type="submission" date="2016-10" db="EMBL/GenBank/DDBJ databases">
        <authorList>
            <person name="de Groot N.N."/>
        </authorList>
    </citation>
    <scope>NUCLEOTIDE SEQUENCE [LARGE SCALE GENOMIC DNA]</scope>
    <source>
        <strain evidence="14 15">EP1-55-1</strain>
    </source>
</reference>
<protein>
    <submittedName>
        <fullName evidence="14">Sodium/proton antiporter, CPA1 family</fullName>
    </submittedName>
</protein>
<evidence type="ECO:0000256" key="4">
    <source>
        <dbReference type="ARBA" id="ARBA00022449"/>
    </source>
</evidence>
<dbReference type="GO" id="GO:0098719">
    <property type="term" value="P:sodium ion import across plasma membrane"/>
    <property type="evidence" value="ECO:0007669"/>
    <property type="project" value="TreeGrafter"/>
</dbReference>
<feature type="transmembrane region" description="Helical" evidence="12">
    <location>
        <begin position="53"/>
        <end position="69"/>
    </location>
</feature>
<dbReference type="Gene3D" id="6.10.140.1330">
    <property type="match status" value="1"/>
</dbReference>
<evidence type="ECO:0000259" key="13">
    <source>
        <dbReference type="Pfam" id="PF00999"/>
    </source>
</evidence>
<feature type="transmembrane region" description="Helical" evidence="12">
    <location>
        <begin position="22"/>
        <end position="41"/>
    </location>
</feature>
<feature type="transmembrane region" description="Helical" evidence="12">
    <location>
        <begin position="151"/>
        <end position="170"/>
    </location>
</feature>
<keyword evidence="10 12" id="KW-0472">Membrane</keyword>
<evidence type="ECO:0000313" key="15">
    <source>
        <dbReference type="Proteomes" id="UP000199227"/>
    </source>
</evidence>
<dbReference type="PANTHER" id="PTHR10110:SF195">
    <property type="entry name" value="NA(+)_H(+) ANTIPORTER NHAS2"/>
    <property type="match status" value="1"/>
</dbReference>
<evidence type="ECO:0000256" key="3">
    <source>
        <dbReference type="ARBA" id="ARBA00022448"/>
    </source>
</evidence>
<dbReference type="STRING" id="223786.SAMN05216234_11520"/>
<proteinExistence type="inferred from homology"/>
<keyword evidence="4" id="KW-0050">Antiport</keyword>
<dbReference type="PANTHER" id="PTHR10110">
    <property type="entry name" value="SODIUM/HYDROGEN EXCHANGER"/>
    <property type="match status" value="1"/>
</dbReference>
<keyword evidence="11" id="KW-0739">Sodium transport</keyword>
<evidence type="ECO:0000256" key="5">
    <source>
        <dbReference type="ARBA" id="ARBA00022475"/>
    </source>
</evidence>
<evidence type="ECO:0000256" key="10">
    <source>
        <dbReference type="ARBA" id="ARBA00023136"/>
    </source>
</evidence>
<evidence type="ECO:0000256" key="2">
    <source>
        <dbReference type="ARBA" id="ARBA00007367"/>
    </source>
</evidence>
<dbReference type="GO" id="GO:0015386">
    <property type="term" value="F:potassium:proton antiporter activity"/>
    <property type="evidence" value="ECO:0007669"/>
    <property type="project" value="TreeGrafter"/>
</dbReference>
<evidence type="ECO:0000256" key="8">
    <source>
        <dbReference type="ARBA" id="ARBA00023053"/>
    </source>
</evidence>
<feature type="transmembrane region" description="Helical" evidence="12">
    <location>
        <begin position="81"/>
        <end position="99"/>
    </location>
</feature>
<keyword evidence="7 12" id="KW-1133">Transmembrane helix</keyword>
<evidence type="ECO:0000256" key="12">
    <source>
        <dbReference type="SAM" id="Phobius"/>
    </source>
</evidence>
<feature type="transmembrane region" description="Helical" evidence="12">
    <location>
        <begin position="211"/>
        <end position="229"/>
    </location>
</feature>
<dbReference type="OrthoDB" id="9809206at2"/>
<keyword evidence="3" id="KW-0813">Transport</keyword>
<dbReference type="AlphaFoldDB" id="A0A1I5PFM7"/>
<dbReference type="SUPFAM" id="SSF55073">
    <property type="entry name" value="Nucleotide cyclase"/>
    <property type="match status" value="1"/>
</dbReference>
<feature type="transmembrane region" description="Helical" evidence="12">
    <location>
        <begin position="235"/>
        <end position="251"/>
    </location>
</feature>
<dbReference type="InterPro" id="IPR029787">
    <property type="entry name" value="Nucleotide_cyclase"/>
</dbReference>
<keyword evidence="9" id="KW-0406">Ion transport</keyword>
<comment type="subcellular location">
    <subcellularLocation>
        <location evidence="1">Cell membrane</location>
        <topology evidence="1">Multi-pass membrane protein</topology>
    </subcellularLocation>
</comment>
<name>A0A1I5PFM7_9BACT</name>
<organism evidence="14 15">
    <name type="scientific">Hydrogenimonas thermophila</name>
    <dbReference type="NCBI Taxonomy" id="223786"/>
    <lineage>
        <taxon>Bacteria</taxon>
        <taxon>Pseudomonadati</taxon>
        <taxon>Campylobacterota</taxon>
        <taxon>Epsilonproteobacteria</taxon>
        <taxon>Campylobacterales</taxon>
        <taxon>Hydrogenimonadaceae</taxon>
        <taxon>Hydrogenimonas</taxon>
    </lineage>
</organism>
<feature type="domain" description="Cation/H+ exchanger transmembrane" evidence="13">
    <location>
        <begin position="10"/>
        <end position="398"/>
    </location>
</feature>
<keyword evidence="6 12" id="KW-0812">Transmembrane</keyword>
<feature type="transmembrane region" description="Helical" evidence="12">
    <location>
        <begin position="316"/>
        <end position="337"/>
    </location>
</feature>
<keyword evidence="15" id="KW-1185">Reference proteome</keyword>
<dbReference type="InterPro" id="IPR018422">
    <property type="entry name" value="Cation/H_exchanger_CPA1"/>
</dbReference>
<gene>
    <name evidence="14" type="ORF">SAMN05216234_11520</name>
</gene>
<accession>A0A1I5PFM7</accession>
<evidence type="ECO:0000256" key="6">
    <source>
        <dbReference type="ARBA" id="ARBA00022692"/>
    </source>
</evidence>
<dbReference type="Proteomes" id="UP000199227">
    <property type="component" value="Unassembled WGS sequence"/>
</dbReference>
<keyword evidence="8" id="KW-0915">Sodium</keyword>
<dbReference type="GO" id="GO:0015385">
    <property type="term" value="F:sodium:proton antiporter activity"/>
    <property type="evidence" value="ECO:0007669"/>
    <property type="project" value="InterPro"/>
</dbReference>
<comment type="similarity">
    <text evidence="2">Belongs to the monovalent cation:proton antiporter 1 (CPA1) transporter (TC 2.A.36) family.</text>
</comment>
<feature type="transmembrane region" description="Helical" evidence="12">
    <location>
        <begin position="375"/>
        <end position="400"/>
    </location>
</feature>
<evidence type="ECO:0000256" key="9">
    <source>
        <dbReference type="ARBA" id="ARBA00023065"/>
    </source>
</evidence>
<keyword evidence="5" id="KW-1003">Cell membrane</keyword>
<dbReference type="Pfam" id="PF00999">
    <property type="entry name" value="Na_H_Exchanger"/>
    <property type="match status" value="1"/>
</dbReference>
<sequence length="549" mass="62891">MLEIFTILLFLILLSKLVESKINIPFILVIIIFAFMANYFLDLSFLKDSFYEIMYLMLPIILIPDVLGLSTDELKENTSGIFYLAVVAVIVSIAIAVVFTYKINFFKNLEFFHLLLLFTPLMATDVVSVSAIFSKFKIPHKLKLYAEGESLFNDITAMVIFFFIAIPLSQGDDLTAAFLATLTLKIIVFSIAIGVTAGLIGYYLFNISQEYFCKFIVVYLMASVCFLISDELRLSGILSVVIAVIFFKYLFNKGGHYKNKNAVALLLSLTTQEGNLNFRAYIKESQYIGFFANAVIFISIATVIELESLWRYKAEILYVFILTTVIRYLVLSLFIIYKKYPLRWLNILTLGGMKGGLALIMIVSLNDKFVYKEMLVTIVLGVVILSIFIYTILLIIYLFFEKDDLKLDKATEYNIIVKDIKDLLKKEPYTGAYNEIIFEELVEKEISRAQRYNQQFLLVGFQADKSSAKNINNMIRKSDYFGKIDFKYYAVLLPNTSLDDIMQYTKRVQKIIGKNRISIAQYSIGDTKTILYEKLLSGFKHKNKIGIEV</sequence>
<evidence type="ECO:0000313" key="14">
    <source>
        <dbReference type="EMBL" id="SFP32803.1"/>
    </source>
</evidence>